<evidence type="ECO:0000256" key="10">
    <source>
        <dbReference type="SAM" id="Coils"/>
    </source>
</evidence>
<dbReference type="PANTHER" id="PTHR22691">
    <property type="entry name" value="YEAST SPT2-RELATED"/>
    <property type="match status" value="1"/>
</dbReference>
<evidence type="ECO:0000313" key="13">
    <source>
        <dbReference type="RefSeq" id="XP_014662633.1"/>
    </source>
</evidence>
<evidence type="ECO:0000256" key="7">
    <source>
        <dbReference type="ARBA" id="ARBA00040683"/>
    </source>
</evidence>
<name>A0ABM1DRR2_PRICU</name>
<evidence type="ECO:0000256" key="4">
    <source>
        <dbReference type="ARBA" id="ARBA00023212"/>
    </source>
</evidence>
<dbReference type="GeneID" id="106805521"/>
<reference evidence="13" key="1">
    <citation type="submission" date="2025-08" db="UniProtKB">
        <authorList>
            <consortium name="RefSeq"/>
        </authorList>
    </citation>
    <scope>IDENTIFICATION</scope>
</reference>
<feature type="compositionally biased region" description="Basic and acidic residues" evidence="11">
    <location>
        <begin position="434"/>
        <end position="443"/>
    </location>
</feature>
<evidence type="ECO:0000256" key="8">
    <source>
        <dbReference type="ARBA" id="ARBA00041518"/>
    </source>
</evidence>
<comment type="similarity">
    <text evidence="6">Belongs to the CCDC61 family.</text>
</comment>
<keyword evidence="3 10" id="KW-0175">Coiled coil</keyword>
<feature type="region of interest" description="Disordered" evidence="11">
    <location>
        <begin position="327"/>
        <end position="537"/>
    </location>
</feature>
<evidence type="ECO:0000256" key="11">
    <source>
        <dbReference type="SAM" id="MobiDB-lite"/>
    </source>
</evidence>
<feature type="coiled-coil region" evidence="10">
    <location>
        <begin position="148"/>
        <end position="279"/>
    </location>
</feature>
<keyword evidence="5" id="KW-0966">Cell projection</keyword>
<feature type="region of interest" description="Disordered" evidence="11">
    <location>
        <begin position="292"/>
        <end position="315"/>
    </location>
</feature>
<keyword evidence="4" id="KW-0206">Cytoskeleton</keyword>
<accession>A0ABM1DRR2</accession>
<evidence type="ECO:0000256" key="3">
    <source>
        <dbReference type="ARBA" id="ARBA00023054"/>
    </source>
</evidence>
<evidence type="ECO:0000256" key="5">
    <source>
        <dbReference type="ARBA" id="ARBA00023273"/>
    </source>
</evidence>
<feature type="compositionally biased region" description="Polar residues" evidence="11">
    <location>
        <begin position="445"/>
        <end position="480"/>
    </location>
</feature>
<feature type="compositionally biased region" description="Polar residues" evidence="11">
    <location>
        <begin position="491"/>
        <end position="508"/>
    </location>
</feature>
<evidence type="ECO:0000256" key="1">
    <source>
        <dbReference type="ARBA" id="ARBA00004120"/>
    </source>
</evidence>
<feature type="compositionally biased region" description="Polar residues" evidence="11">
    <location>
        <begin position="295"/>
        <end position="315"/>
    </location>
</feature>
<gene>
    <name evidence="13" type="primary">LOC106805521</name>
</gene>
<dbReference type="CDD" id="cd22284">
    <property type="entry name" value="HD_CCDC61_N"/>
    <property type="match status" value="1"/>
</dbReference>
<feature type="compositionally biased region" description="Polar residues" evidence="11">
    <location>
        <begin position="521"/>
        <end position="531"/>
    </location>
</feature>
<protein>
    <recommendedName>
        <fullName evidence="7">Centrosomal protein CCDC61</fullName>
    </recommendedName>
    <alternativeName>
        <fullName evidence="8">Coiled-coil domain-containing protein 61</fullName>
    </alternativeName>
    <alternativeName>
        <fullName evidence="9">VFL3 homolog</fullName>
    </alternativeName>
</protein>
<sequence>MEGEISVISTCLFRGSEYVVSMVTSGSSAVPTLEIQVEHHDSGQRWEGAFGVSYIEDMTHKTGNFKQFNIFVSMLESALVKNTDSVTLDLLTHADLETLRSRKVTVQSQGSSTRSVTKNKRYLILTYTVEFDRIHYPLPLTYQGNADPKRLQKTVQSLRTELKDLRQRHAAASALETDLRKLQRDYDALLVEKEDLEVAYEELRLAAPPSYASVGLGKEERLLKEMIKMLEEELMRERTKHQRVSAKKDEECRELQAEVKDLRGKERSLQIHVKNLTKELAEYKRGRLFTPRLGASSTTSNSMRRSESYTGQQSVAWARERTLSRLYQQRKTPSPAPRFDPTAYVKSKERQLKSSTQRRKRSLSRGSCERSGFLRGASPCVGSGARTRSHPISRSPSPAYSQRRSVAWKNSNTSSHQRRSGSLASRSSSCESSRNSRQEDRPRSRQNGPILNSPSVITQVSSLKNPYNGRSKSATLTQAKNLKVTKRPSLHTPSATGDSRSLRRSSGNPVRRSADRARSSLGMNHSGSSTRGVLGPQPDIAELDARLQALQDYLRDAGCTDGTVN</sequence>
<dbReference type="InterPro" id="IPR049733">
    <property type="entry name" value="CCDC61_N"/>
</dbReference>
<keyword evidence="12" id="KW-1185">Reference proteome</keyword>
<organism evidence="12 13">
    <name type="scientific">Priapulus caudatus</name>
    <name type="common">Priapulid worm</name>
    <dbReference type="NCBI Taxonomy" id="37621"/>
    <lineage>
        <taxon>Eukaryota</taxon>
        <taxon>Metazoa</taxon>
        <taxon>Ecdysozoa</taxon>
        <taxon>Scalidophora</taxon>
        <taxon>Priapulida</taxon>
        <taxon>Priapulimorpha</taxon>
        <taxon>Priapulimorphida</taxon>
        <taxon>Priapulidae</taxon>
        <taxon>Priapulus</taxon>
    </lineage>
</organism>
<evidence type="ECO:0000313" key="12">
    <source>
        <dbReference type="Proteomes" id="UP000695022"/>
    </source>
</evidence>
<dbReference type="Proteomes" id="UP000695022">
    <property type="component" value="Unplaced"/>
</dbReference>
<proteinExistence type="inferred from homology"/>
<keyword evidence="2" id="KW-0963">Cytoplasm</keyword>
<evidence type="ECO:0000256" key="6">
    <source>
        <dbReference type="ARBA" id="ARBA00038217"/>
    </source>
</evidence>
<feature type="compositionally biased region" description="Polar residues" evidence="11">
    <location>
        <begin position="390"/>
        <end position="415"/>
    </location>
</feature>
<comment type="subcellular location">
    <subcellularLocation>
        <location evidence="1">Cytoplasm</location>
        <location evidence="1">Cytoskeleton</location>
        <location evidence="1">Cilium basal body</location>
    </subcellularLocation>
</comment>
<feature type="compositionally biased region" description="Low complexity" evidence="11">
    <location>
        <begin position="420"/>
        <end position="433"/>
    </location>
</feature>
<evidence type="ECO:0000256" key="2">
    <source>
        <dbReference type="ARBA" id="ARBA00022490"/>
    </source>
</evidence>
<evidence type="ECO:0000256" key="9">
    <source>
        <dbReference type="ARBA" id="ARBA00042326"/>
    </source>
</evidence>
<dbReference type="RefSeq" id="XP_014662633.1">
    <property type="nucleotide sequence ID" value="XM_014807147.1"/>
</dbReference>
<dbReference type="PANTHER" id="PTHR22691:SF1">
    <property type="entry name" value="CENTROSOMAL PROTEIN CCDC61"/>
    <property type="match status" value="1"/>
</dbReference>